<evidence type="ECO:0008006" key="4">
    <source>
        <dbReference type="Google" id="ProtNLM"/>
    </source>
</evidence>
<dbReference type="Proteomes" id="UP001354709">
    <property type="component" value="Unassembled WGS sequence"/>
</dbReference>
<comment type="caution">
    <text evidence="2">The sequence shown here is derived from an EMBL/GenBank/DDBJ whole genome shotgun (WGS) entry which is preliminary data.</text>
</comment>
<evidence type="ECO:0000313" key="2">
    <source>
        <dbReference type="EMBL" id="MEE4591697.1"/>
    </source>
</evidence>
<name>A0ABU7PRK1_9ACTN</name>
<feature type="region of interest" description="Disordered" evidence="1">
    <location>
        <begin position="1"/>
        <end position="26"/>
    </location>
</feature>
<organism evidence="2 3">
    <name type="scientific">Streptomyces asiaticus subsp. ignotus</name>
    <dbReference type="NCBI Taxonomy" id="3098222"/>
    <lineage>
        <taxon>Bacteria</taxon>
        <taxon>Bacillati</taxon>
        <taxon>Actinomycetota</taxon>
        <taxon>Actinomycetes</taxon>
        <taxon>Kitasatosporales</taxon>
        <taxon>Streptomycetaceae</taxon>
        <taxon>Streptomyces</taxon>
        <taxon>Streptomyces violaceusniger group</taxon>
    </lineage>
</organism>
<sequence length="106" mass="11595">MSDLKVDGHELRASGHMADRVNSDDLHEKMTGAVSKTSDAADELTGWSVSEELANVADTWKKGLNGLRKRLDAEATALRGCASDHEWNDELTGRDFEGITGFNDFV</sequence>
<evidence type="ECO:0000256" key="1">
    <source>
        <dbReference type="SAM" id="MobiDB-lite"/>
    </source>
</evidence>
<dbReference type="EMBL" id="JAZBJO010000003">
    <property type="protein sequence ID" value="MEE4591697.1"/>
    <property type="molecule type" value="Genomic_DNA"/>
</dbReference>
<dbReference type="RefSeq" id="WP_330807007.1">
    <property type="nucleotide sequence ID" value="NZ_JAZBJO010000003.1"/>
</dbReference>
<protein>
    <recommendedName>
        <fullName evidence="4">WXG100 family type VII secretion target</fullName>
    </recommendedName>
</protein>
<gene>
    <name evidence="2" type="ORF">V2J94_07310</name>
</gene>
<evidence type="ECO:0000313" key="3">
    <source>
        <dbReference type="Proteomes" id="UP001354709"/>
    </source>
</evidence>
<proteinExistence type="predicted"/>
<keyword evidence="3" id="KW-1185">Reference proteome</keyword>
<accession>A0ABU7PRK1</accession>
<reference evidence="2 3" key="1">
    <citation type="submission" date="2023-11" db="EMBL/GenBank/DDBJ databases">
        <title>30 novel species of actinomycetes from the DSMZ collection.</title>
        <authorList>
            <person name="Nouioui I."/>
        </authorList>
    </citation>
    <scope>NUCLEOTIDE SEQUENCE [LARGE SCALE GENOMIC DNA]</scope>
    <source>
        <strain evidence="2 3">DSM 41524</strain>
    </source>
</reference>